<dbReference type="HOGENOM" id="CLU_668637_0_0_5"/>
<reference evidence="1 2" key="2">
    <citation type="submission" date="2012-06" db="EMBL/GenBank/DDBJ databases">
        <authorList>
            <person name="Fiebig A."/>
        </authorList>
    </citation>
    <scope>NUCLEOTIDE SEQUENCE [LARGE SCALE GENOMIC DNA]</scope>
    <source>
        <strain evidence="1 2">DFL-43</strain>
    </source>
</reference>
<comment type="caution">
    <text evidence="1">The sequence shown here is derived from an EMBL/GenBank/DDBJ whole genome shotgun (WGS) entry which is preliminary data.</text>
</comment>
<gene>
    <name evidence="1" type="ORF">HPDFL43_21774</name>
</gene>
<evidence type="ECO:0000313" key="2">
    <source>
        <dbReference type="Proteomes" id="UP000004291"/>
    </source>
</evidence>
<dbReference type="Proteomes" id="UP000004291">
    <property type="component" value="Chromosome"/>
</dbReference>
<dbReference type="eggNOG" id="ENOG5033H60">
    <property type="taxonomic scope" value="Bacteria"/>
</dbReference>
<accession>A9DFK5</accession>
<dbReference type="RefSeq" id="WP_007200092.1">
    <property type="nucleotide sequence ID" value="NZ_CM002917.1"/>
</dbReference>
<reference evidence="1 2" key="1">
    <citation type="submission" date="2007-10" db="EMBL/GenBank/DDBJ databases">
        <authorList>
            <person name="Wagner-Dobler I."/>
            <person name="Ferriera S."/>
            <person name="Johnson J."/>
            <person name="Kravitz S."/>
            <person name="Beeson K."/>
            <person name="Sutton G."/>
            <person name="Rogers Y.-H."/>
            <person name="Friedman R."/>
            <person name="Frazier M."/>
            <person name="Venter J.C."/>
        </authorList>
    </citation>
    <scope>NUCLEOTIDE SEQUENCE [LARGE SCALE GENOMIC DNA]</scope>
    <source>
        <strain evidence="1 2">DFL-43</strain>
    </source>
</reference>
<sequence>MTAPQPLLSIPLFARKVPAIVGHLAYSRVELPNGQKRLAGRYALCPDIDLRKFKTRAVIDWLAVGISLKKNTQFRWLQSEIVGLLGRTPFVLNRHGRPNDSSNGFDVMFQEPDMATVLKAMAVIEARFGMDRPPIVRSIEISVDFTPKVSSEVERAKIARVLMNHLLVDLDVITNIRDRPRTVWGRDQSSVTRLIYDSKHLTAEGNKRFLIETERDRAPFTDGTLEIGAKEANVSWRVMDKIIDRQNVSAGTCVVLGEAEKRARIEVTLDRPEVEALGITLLSDLNRLNFTRLQGRYFRFFLPTFTGAAALGPGRKSALLIWQDRQRAIKFSKSGGLSLKAMDDALAEQKTEIKRQALRDLHRRGLRLPGADRTGRGLVGSFVAYEELNDCTRTALRNLGLRVVAGFDREA</sequence>
<keyword evidence="2" id="KW-1185">Reference proteome</keyword>
<dbReference type="EMBL" id="ABIA03000002">
    <property type="protein sequence ID" value="EDQ31784.1"/>
    <property type="molecule type" value="Genomic_DNA"/>
</dbReference>
<protein>
    <submittedName>
        <fullName evidence="1">Uncharacterized protein</fullName>
    </submittedName>
</protein>
<name>A9DFK5_HOEPD</name>
<evidence type="ECO:0000313" key="1">
    <source>
        <dbReference type="EMBL" id="EDQ31784.1"/>
    </source>
</evidence>
<proteinExistence type="predicted"/>
<organism evidence="1 2">
    <name type="scientific">Hoeflea phototrophica (strain DSM 17068 / NCIMB 14078 / DFL-43)</name>
    <dbReference type="NCBI Taxonomy" id="411684"/>
    <lineage>
        <taxon>Bacteria</taxon>
        <taxon>Pseudomonadati</taxon>
        <taxon>Pseudomonadota</taxon>
        <taxon>Alphaproteobacteria</taxon>
        <taxon>Hyphomicrobiales</taxon>
        <taxon>Rhizobiaceae</taxon>
        <taxon>Hoeflea</taxon>
    </lineage>
</organism>
<dbReference type="AlphaFoldDB" id="A9DFK5"/>